<organism evidence="4 6">
    <name type="scientific">Cannabis sativa</name>
    <name type="common">Hemp</name>
    <name type="synonym">Marijuana</name>
    <dbReference type="NCBI Taxonomy" id="3483"/>
    <lineage>
        <taxon>Eukaryota</taxon>
        <taxon>Viridiplantae</taxon>
        <taxon>Streptophyta</taxon>
        <taxon>Embryophyta</taxon>
        <taxon>Tracheophyta</taxon>
        <taxon>Spermatophyta</taxon>
        <taxon>Magnoliopsida</taxon>
        <taxon>eudicotyledons</taxon>
        <taxon>Gunneridae</taxon>
        <taxon>Pentapetalae</taxon>
        <taxon>rosids</taxon>
        <taxon>fabids</taxon>
        <taxon>Rosales</taxon>
        <taxon>Cannabaceae</taxon>
        <taxon>Cannabis</taxon>
    </lineage>
</organism>
<keyword evidence="7" id="KW-1185">Reference proteome</keyword>
<reference evidence="6 7" key="1">
    <citation type="journal article" date="2020" name="bioRxiv">
        <title>Sequence and annotation of 42 cannabis genomes reveals extensive copy number variation in cannabinoid synthesis and pathogen resistance genes.</title>
        <authorList>
            <person name="Mckernan K.J."/>
            <person name="Helbert Y."/>
            <person name="Kane L.T."/>
            <person name="Ebling H."/>
            <person name="Zhang L."/>
            <person name="Liu B."/>
            <person name="Eaton Z."/>
            <person name="Mclaughlin S."/>
            <person name="Kingan S."/>
            <person name="Baybayan P."/>
            <person name="Concepcion G."/>
            <person name="Jordan M."/>
            <person name="Riva A."/>
            <person name="Barbazuk W."/>
            <person name="Harkins T."/>
        </authorList>
    </citation>
    <scope>NUCLEOTIDE SEQUENCE [LARGE SCALE GENOMIC DNA]</scope>
    <source>
        <strain evidence="6 7">cv. Jamaican Lion 4</strain>
        <strain evidence="5">Father</strain>
        <strain evidence="4">Mother</strain>
        <tissue evidence="4">Leaf</tissue>
    </source>
</reference>
<evidence type="ECO:0000256" key="2">
    <source>
        <dbReference type="ARBA" id="ARBA00022589"/>
    </source>
</evidence>
<dbReference type="InterPro" id="IPR023393">
    <property type="entry name" value="START-like_dom_sf"/>
</dbReference>
<keyword evidence="2" id="KW-0017">Alkaloid metabolism</keyword>
<dbReference type="EMBL" id="JAATIQ010000035">
    <property type="protein sequence ID" value="KAF4396683.1"/>
    <property type="molecule type" value="Genomic_DNA"/>
</dbReference>
<dbReference type="SUPFAM" id="SSF55961">
    <property type="entry name" value="Bet v1-like"/>
    <property type="match status" value="1"/>
</dbReference>
<dbReference type="EMBL" id="JAATIP010000014">
    <property type="protein sequence ID" value="KAF4393370.1"/>
    <property type="molecule type" value="Genomic_DNA"/>
</dbReference>
<name>A0A7J6HG14_CANSA</name>
<accession>A0A7J6HG14</accession>
<dbReference type="GO" id="GO:0009820">
    <property type="term" value="P:alkaloid metabolic process"/>
    <property type="evidence" value="ECO:0007669"/>
    <property type="project" value="UniProtKB-KW"/>
</dbReference>
<dbReference type="InterPro" id="IPR050279">
    <property type="entry name" value="Plant_def-hormone_signal"/>
</dbReference>
<sequence>MVSGQVSHELEVAAPAAKVWEIYGTLQLPKLVEENLTTILEKIEVVEGEGGVGTVLNLHFVPGVFKFKSYKEKYTKVDDEKLVKEAEVVEGGYLDFGFTLYRTRFEIIEKKDDESAAAASSIIKSTIEYEVKDDEYSAQNLSLVSIDPLAAIALLAQNQLTNNNTN</sequence>
<dbReference type="OMA" id="SENSCIT"/>
<dbReference type="Proteomes" id="UP000525078">
    <property type="component" value="Unassembled WGS sequence"/>
</dbReference>
<gene>
    <name evidence="4" type="ORF">F8388_023174</name>
    <name evidence="5" type="ORF">G4B88_028997</name>
</gene>
<dbReference type="GO" id="GO:0010427">
    <property type="term" value="F:abscisic acid binding"/>
    <property type="evidence" value="ECO:0007669"/>
    <property type="project" value="TreeGrafter"/>
</dbReference>
<dbReference type="GO" id="GO:0005634">
    <property type="term" value="C:nucleus"/>
    <property type="evidence" value="ECO:0007669"/>
    <property type="project" value="TreeGrafter"/>
</dbReference>
<dbReference type="GO" id="GO:0009738">
    <property type="term" value="P:abscisic acid-activated signaling pathway"/>
    <property type="evidence" value="ECO:0007669"/>
    <property type="project" value="TreeGrafter"/>
</dbReference>
<evidence type="ECO:0000259" key="3">
    <source>
        <dbReference type="Pfam" id="PF00407"/>
    </source>
</evidence>
<dbReference type="PANTHER" id="PTHR31213">
    <property type="entry name" value="OS08G0374000 PROTEIN-RELATED"/>
    <property type="match status" value="1"/>
</dbReference>
<evidence type="ECO:0000313" key="4">
    <source>
        <dbReference type="EMBL" id="KAF4393370.1"/>
    </source>
</evidence>
<evidence type="ECO:0000256" key="1">
    <source>
        <dbReference type="ARBA" id="ARBA00009744"/>
    </source>
</evidence>
<dbReference type="AlphaFoldDB" id="A0A7J6HG14"/>
<dbReference type="Proteomes" id="UP000583929">
    <property type="component" value="Unassembled WGS sequence"/>
</dbReference>
<accession>A0A803RC88</accession>
<dbReference type="PANTHER" id="PTHR31213:SF19">
    <property type="entry name" value="BET V I_MAJOR LATEX PROTEIN DOMAIN-CONTAINING PROTEIN"/>
    <property type="match status" value="1"/>
</dbReference>
<comment type="caution">
    <text evidence="4">The sequence shown here is derived from an EMBL/GenBank/DDBJ whole genome shotgun (WGS) entry which is preliminary data.</text>
</comment>
<dbReference type="Pfam" id="PF00407">
    <property type="entry name" value="Bet_v_1"/>
    <property type="match status" value="1"/>
</dbReference>
<dbReference type="InterPro" id="IPR000916">
    <property type="entry name" value="Bet_v_I/MLP"/>
</dbReference>
<proteinExistence type="inferred from homology"/>
<dbReference type="GO" id="GO:0006952">
    <property type="term" value="P:defense response"/>
    <property type="evidence" value="ECO:0007669"/>
    <property type="project" value="InterPro"/>
</dbReference>
<protein>
    <recommendedName>
        <fullName evidence="3">Bet v I/Major latex protein domain-containing protein</fullName>
    </recommendedName>
</protein>
<evidence type="ECO:0000313" key="5">
    <source>
        <dbReference type="EMBL" id="KAF4396683.1"/>
    </source>
</evidence>
<dbReference type="OrthoDB" id="1879545at2759"/>
<evidence type="ECO:0000313" key="7">
    <source>
        <dbReference type="Proteomes" id="UP000583929"/>
    </source>
</evidence>
<dbReference type="GO" id="GO:0004864">
    <property type="term" value="F:protein phosphatase inhibitor activity"/>
    <property type="evidence" value="ECO:0007669"/>
    <property type="project" value="TreeGrafter"/>
</dbReference>
<evidence type="ECO:0000313" key="6">
    <source>
        <dbReference type="Proteomes" id="UP000525078"/>
    </source>
</evidence>
<dbReference type="Gene3D" id="3.30.530.20">
    <property type="match status" value="1"/>
</dbReference>
<dbReference type="GO" id="GO:0038023">
    <property type="term" value="F:signaling receptor activity"/>
    <property type="evidence" value="ECO:0007669"/>
    <property type="project" value="TreeGrafter"/>
</dbReference>
<feature type="domain" description="Bet v I/Major latex protein" evidence="3">
    <location>
        <begin position="1"/>
        <end position="137"/>
    </location>
</feature>
<dbReference type="GO" id="GO:0005737">
    <property type="term" value="C:cytoplasm"/>
    <property type="evidence" value="ECO:0007669"/>
    <property type="project" value="TreeGrafter"/>
</dbReference>
<comment type="similarity">
    <text evidence="1">Belongs to the BetVI family.</text>
</comment>